<dbReference type="Gene3D" id="1.10.101.10">
    <property type="entry name" value="PGBD-like superfamily/PGBD"/>
    <property type="match status" value="2"/>
</dbReference>
<accession>A0A2W2BUR8</accession>
<proteinExistence type="predicted"/>
<keyword evidence="1" id="KW-1133">Transmembrane helix</keyword>
<reference evidence="2 3" key="1">
    <citation type="submission" date="2018-06" db="EMBL/GenBank/DDBJ databases">
        <title>Mucibacter soli gen. nov., sp. nov., a new member of the family Chitinophagaceae producing mucin.</title>
        <authorList>
            <person name="Kim M.-K."/>
            <person name="Park S."/>
            <person name="Kim T.-S."/>
            <person name="Joung Y."/>
            <person name="Han J.-H."/>
            <person name="Kim S.B."/>
        </authorList>
    </citation>
    <scope>NUCLEOTIDE SEQUENCE [LARGE SCALE GENOMIC DNA]</scope>
    <source>
        <strain evidence="2 3">R1-15</strain>
    </source>
</reference>
<protein>
    <recommendedName>
        <fullName evidence="4">Peptidoglycan-binding protein</fullName>
    </recommendedName>
</protein>
<comment type="caution">
    <text evidence="2">The sequence shown here is derived from an EMBL/GenBank/DDBJ whole genome shotgun (WGS) entry which is preliminary data.</text>
</comment>
<keyword evidence="1" id="KW-0812">Transmembrane</keyword>
<dbReference type="Proteomes" id="UP000248745">
    <property type="component" value="Unassembled WGS sequence"/>
</dbReference>
<evidence type="ECO:0008006" key="4">
    <source>
        <dbReference type="Google" id="ProtNLM"/>
    </source>
</evidence>
<evidence type="ECO:0000256" key="1">
    <source>
        <dbReference type="SAM" id="Phobius"/>
    </source>
</evidence>
<gene>
    <name evidence="2" type="ORF">DN068_15930</name>
</gene>
<name>A0A2W2BUR8_9BACT</name>
<keyword evidence="3" id="KW-1185">Reference proteome</keyword>
<evidence type="ECO:0000313" key="3">
    <source>
        <dbReference type="Proteomes" id="UP000248745"/>
    </source>
</evidence>
<keyword evidence="1" id="KW-0472">Membrane</keyword>
<sequence length="366" mass="39196">MEATQPKKKDNTALYIVYAAAAYFGVQFLLKPKRAAAATIVTNPVTPDPATNTAYVPEPLPAATVPAGASVTWKAESFPLRKGMKGAKIKAMQQKLGINADGAFGNDTETALLQQYGISTISQAQYQTIVGGQKTKAATPAATGSGTWIAESFPLRKGMKGTSVKALQQKLGVSPDGAFGANTEAALVKKFGVATVSQTLFRSITQPVTSTFTNLLETILPKPATGKDTSPILKSGSKGQDVYRLQKWLGFKDKKAAKKGELIADSIFGKQTLTALQKKTGQTFISVGHMNTLIKQMAGMGYAGEVLVTKRPATILDSNLLPHRSVPENTILGTRLMELTDPQEQKAYTQFKTVDGFHRWVDKDAV</sequence>
<feature type="transmembrane region" description="Helical" evidence="1">
    <location>
        <begin position="12"/>
        <end position="30"/>
    </location>
</feature>
<dbReference type="EMBL" id="QKTW01000022">
    <property type="protein sequence ID" value="PZF71563.1"/>
    <property type="molecule type" value="Genomic_DNA"/>
</dbReference>
<organism evidence="2 3">
    <name type="scientific">Taibaiella soli</name>
    <dbReference type="NCBI Taxonomy" id="1649169"/>
    <lineage>
        <taxon>Bacteria</taxon>
        <taxon>Pseudomonadati</taxon>
        <taxon>Bacteroidota</taxon>
        <taxon>Chitinophagia</taxon>
        <taxon>Chitinophagales</taxon>
        <taxon>Chitinophagaceae</taxon>
        <taxon>Taibaiella</taxon>
    </lineage>
</organism>
<evidence type="ECO:0000313" key="2">
    <source>
        <dbReference type="EMBL" id="PZF71563.1"/>
    </source>
</evidence>
<dbReference type="InterPro" id="IPR036366">
    <property type="entry name" value="PGBDSf"/>
</dbReference>
<dbReference type="AlphaFoldDB" id="A0A2W2BUR8"/>